<dbReference type="InterPro" id="IPR027417">
    <property type="entry name" value="P-loop_NTPase"/>
</dbReference>
<keyword evidence="5 13" id="KW-0227">DNA damage</keyword>
<name>A0A5C5XVJ5_9BACT</name>
<comment type="subcellular location">
    <subcellularLocation>
        <location evidence="1 13 14">Cytoplasm</location>
    </subcellularLocation>
</comment>
<feature type="domain" description="UVR" evidence="17">
    <location>
        <begin position="686"/>
        <end position="721"/>
    </location>
</feature>
<dbReference type="Pfam" id="PF00271">
    <property type="entry name" value="Helicase_C"/>
    <property type="match status" value="1"/>
</dbReference>
<evidence type="ECO:0000256" key="5">
    <source>
        <dbReference type="ARBA" id="ARBA00022763"/>
    </source>
</evidence>
<evidence type="ECO:0000256" key="9">
    <source>
        <dbReference type="ARBA" id="ARBA00023204"/>
    </source>
</evidence>
<dbReference type="CDD" id="cd17916">
    <property type="entry name" value="DEXHc_UvrB"/>
    <property type="match status" value="1"/>
</dbReference>
<dbReference type="CDD" id="cd18790">
    <property type="entry name" value="SF2_C_UvrB"/>
    <property type="match status" value="1"/>
</dbReference>
<keyword evidence="6 13" id="KW-0228">DNA excision</keyword>
<evidence type="ECO:0000256" key="10">
    <source>
        <dbReference type="ARBA" id="ARBA00023236"/>
    </source>
</evidence>
<dbReference type="GO" id="GO:0009381">
    <property type="term" value="F:excinuclease ABC activity"/>
    <property type="evidence" value="ECO:0007669"/>
    <property type="project" value="UniProtKB-UniRule"/>
</dbReference>
<dbReference type="SUPFAM" id="SSF52540">
    <property type="entry name" value="P-loop containing nucleoside triphosphate hydrolases"/>
    <property type="match status" value="2"/>
</dbReference>
<dbReference type="AlphaFoldDB" id="A0A5C5XVJ5"/>
<protein>
    <recommendedName>
        <fullName evidence="12 13">UvrABC system protein B</fullName>
        <shortName evidence="13">Protein UvrB</shortName>
    </recommendedName>
    <alternativeName>
        <fullName evidence="13">Excinuclease ABC subunit B</fullName>
    </alternativeName>
</protein>
<dbReference type="Gene3D" id="4.10.860.10">
    <property type="entry name" value="UVR domain"/>
    <property type="match status" value="1"/>
</dbReference>
<dbReference type="PROSITE" id="PS50151">
    <property type="entry name" value="UVR"/>
    <property type="match status" value="1"/>
</dbReference>
<evidence type="ECO:0000256" key="16">
    <source>
        <dbReference type="SAM" id="MobiDB-lite"/>
    </source>
</evidence>
<dbReference type="GO" id="GO:0005737">
    <property type="term" value="C:cytoplasm"/>
    <property type="evidence" value="ECO:0007669"/>
    <property type="project" value="UniProtKB-SubCell"/>
</dbReference>
<comment type="function">
    <text evidence="13">The UvrABC repair system catalyzes the recognition and processing of DNA lesions. A damage recognition complex composed of 2 UvrA and 2 UvrB subunits scans DNA for abnormalities. Upon binding of the UvrA(2)B(2) complex to a putative damaged site, the DNA wraps around one UvrB monomer. DNA wrap is dependent on ATP binding by UvrB and probably causes local melting of the DNA helix, facilitating insertion of UvrB beta-hairpin between the DNA strands. Then UvrB probes one DNA strand for the presence of a lesion. If a lesion is found the UvrA subunits dissociate and the UvrB-DNA preincision complex is formed. This complex is subsequently bound by UvrC and the second UvrB is released. If no lesion is found, the DNA wraps around the other UvrB subunit that will check the other stand for damage.</text>
</comment>
<evidence type="ECO:0000259" key="19">
    <source>
        <dbReference type="PROSITE" id="PS51194"/>
    </source>
</evidence>
<keyword evidence="8 13" id="KW-0267">Excision nuclease</keyword>
<evidence type="ECO:0000256" key="6">
    <source>
        <dbReference type="ARBA" id="ARBA00022769"/>
    </source>
</evidence>
<dbReference type="InterPro" id="IPR024759">
    <property type="entry name" value="UvrB_YAD/RRR_dom"/>
</dbReference>
<dbReference type="InterPro" id="IPR041471">
    <property type="entry name" value="UvrB_inter"/>
</dbReference>
<evidence type="ECO:0000256" key="2">
    <source>
        <dbReference type="ARBA" id="ARBA00008533"/>
    </source>
</evidence>
<dbReference type="Pfam" id="PF17757">
    <property type="entry name" value="UvrB_inter"/>
    <property type="match status" value="1"/>
</dbReference>
<organism evidence="20 21">
    <name type="scientific">Allorhodopirellula solitaria</name>
    <dbReference type="NCBI Taxonomy" id="2527987"/>
    <lineage>
        <taxon>Bacteria</taxon>
        <taxon>Pseudomonadati</taxon>
        <taxon>Planctomycetota</taxon>
        <taxon>Planctomycetia</taxon>
        <taxon>Pirellulales</taxon>
        <taxon>Pirellulaceae</taxon>
        <taxon>Allorhodopirellula</taxon>
    </lineage>
</organism>
<dbReference type="SMART" id="SM00490">
    <property type="entry name" value="HELICc"/>
    <property type="match status" value="1"/>
</dbReference>
<evidence type="ECO:0000313" key="20">
    <source>
        <dbReference type="EMBL" id="TWT67337.1"/>
    </source>
</evidence>
<keyword evidence="3 13" id="KW-0963">Cytoplasm</keyword>
<feature type="compositionally biased region" description="Basic residues" evidence="16">
    <location>
        <begin position="742"/>
        <end position="752"/>
    </location>
</feature>
<evidence type="ECO:0000256" key="15">
    <source>
        <dbReference type="SAM" id="Coils"/>
    </source>
</evidence>
<proteinExistence type="inferred from homology"/>
<keyword evidence="21" id="KW-1185">Reference proteome</keyword>
<evidence type="ECO:0000256" key="13">
    <source>
        <dbReference type="HAMAP-Rule" id="MF_00204"/>
    </source>
</evidence>
<evidence type="ECO:0000313" key="21">
    <source>
        <dbReference type="Proteomes" id="UP000318053"/>
    </source>
</evidence>
<dbReference type="GO" id="GO:0006289">
    <property type="term" value="P:nucleotide-excision repair"/>
    <property type="evidence" value="ECO:0007669"/>
    <property type="project" value="UniProtKB-UniRule"/>
</dbReference>
<dbReference type="HAMAP" id="MF_00204">
    <property type="entry name" value="UvrB"/>
    <property type="match status" value="1"/>
</dbReference>
<dbReference type="Gene3D" id="3.40.50.300">
    <property type="entry name" value="P-loop containing nucleotide triphosphate hydrolases"/>
    <property type="match status" value="3"/>
</dbReference>
<keyword evidence="9 13" id="KW-0234">DNA repair</keyword>
<dbReference type="EMBL" id="SJPK01000004">
    <property type="protein sequence ID" value="TWT67337.1"/>
    <property type="molecule type" value="Genomic_DNA"/>
</dbReference>
<feature type="region of interest" description="Disordered" evidence="16">
    <location>
        <begin position="722"/>
        <end position="767"/>
    </location>
</feature>
<dbReference type="PROSITE" id="PS51194">
    <property type="entry name" value="HELICASE_CTER"/>
    <property type="match status" value="1"/>
</dbReference>
<dbReference type="SMART" id="SM00487">
    <property type="entry name" value="DEXDc"/>
    <property type="match status" value="1"/>
</dbReference>
<feature type="binding site" evidence="13">
    <location>
        <begin position="104"/>
        <end position="111"/>
    </location>
    <ligand>
        <name>ATP</name>
        <dbReference type="ChEBI" id="CHEBI:30616"/>
    </ligand>
</feature>
<dbReference type="PANTHER" id="PTHR24029">
    <property type="entry name" value="UVRABC SYSTEM PROTEIN B"/>
    <property type="match status" value="1"/>
</dbReference>
<dbReference type="PANTHER" id="PTHR24029:SF0">
    <property type="entry name" value="UVRABC SYSTEM PROTEIN B"/>
    <property type="match status" value="1"/>
</dbReference>
<evidence type="ECO:0000259" key="18">
    <source>
        <dbReference type="PROSITE" id="PS51192"/>
    </source>
</evidence>
<dbReference type="Pfam" id="PF04851">
    <property type="entry name" value="ResIII"/>
    <property type="match status" value="1"/>
</dbReference>
<evidence type="ECO:0000256" key="3">
    <source>
        <dbReference type="ARBA" id="ARBA00022490"/>
    </source>
</evidence>
<gene>
    <name evidence="20" type="primary">uvrB_2</name>
    <name evidence="13" type="synonym">uvrB</name>
    <name evidence="20" type="ORF">CA85_21870</name>
</gene>
<comment type="domain">
    <text evidence="13">The beta-hairpin motif is involved in DNA binding.</text>
</comment>
<comment type="similarity">
    <text evidence="2 13 14">Belongs to the UvrB family.</text>
</comment>
<evidence type="ECO:0000256" key="1">
    <source>
        <dbReference type="ARBA" id="ARBA00004496"/>
    </source>
</evidence>
<dbReference type="GO" id="GO:0009432">
    <property type="term" value="P:SOS response"/>
    <property type="evidence" value="ECO:0007669"/>
    <property type="project" value="UniProtKB-UniRule"/>
</dbReference>
<dbReference type="Pfam" id="PF02151">
    <property type="entry name" value="UVR"/>
    <property type="match status" value="1"/>
</dbReference>
<keyword evidence="7 13" id="KW-0067">ATP-binding</keyword>
<reference evidence="20 21" key="1">
    <citation type="submission" date="2019-02" db="EMBL/GenBank/DDBJ databases">
        <title>Deep-cultivation of Planctomycetes and their phenomic and genomic characterization uncovers novel biology.</title>
        <authorList>
            <person name="Wiegand S."/>
            <person name="Jogler M."/>
            <person name="Boedeker C."/>
            <person name="Pinto D."/>
            <person name="Vollmers J."/>
            <person name="Rivas-Marin E."/>
            <person name="Kohn T."/>
            <person name="Peeters S.H."/>
            <person name="Heuer A."/>
            <person name="Rast P."/>
            <person name="Oberbeckmann S."/>
            <person name="Bunk B."/>
            <person name="Jeske O."/>
            <person name="Meyerdierks A."/>
            <person name="Storesund J.E."/>
            <person name="Kallscheuer N."/>
            <person name="Luecker S."/>
            <person name="Lage O.M."/>
            <person name="Pohl T."/>
            <person name="Merkel B.J."/>
            <person name="Hornburger P."/>
            <person name="Mueller R.-W."/>
            <person name="Bruemmer F."/>
            <person name="Labrenz M."/>
            <person name="Spormann A.M."/>
            <person name="Op Den Camp H."/>
            <person name="Overmann J."/>
            <person name="Amann R."/>
            <person name="Jetten M.S.M."/>
            <person name="Mascher T."/>
            <person name="Medema M.H."/>
            <person name="Devos D.P."/>
            <person name="Kaster A.-K."/>
            <person name="Ovreas L."/>
            <person name="Rohde M."/>
            <person name="Galperin M.Y."/>
            <person name="Jogler C."/>
        </authorList>
    </citation>
    <scope>NUCLEOTIDE SEQUENCE [LARGE SCALE GENOMIC DNA]</scope>
    <source>
        <strain evidence="20 21">CA85</strain>
    </source>
</reference>
<dbReference type="PROSITE" id="PS51192">
    <property type="entry name" value="HELICASE_ATP_BIND_1"/>
    <property type="match status" value="1"/>
</dbReference>
<dbReference type="InterPro" id="IPR001943">
    <property type="entry name" value="UVR_dom"/>
</dbReference>
<dbReference type="Pfam" id="PF12344">
    <property type="entry name" value="UvrB"/>
    <property type="match status" value="1"/>
</dbReference>
<dbReference type="InterPro" id="IPR004807">
    <property type="entry name" value="UvrB"/>
</dbReference>
<dbReference type="InterPro" id="IPR036876">
    <property type="entry name" value="UVR_dom_sf"/>
</dbReference>
<evidence type="ECO:0000259" key="17">
    <source>
        <dbReference type="PROSITE" id="PS50151"/>
    </source>
</evidence>
<dbReference type="GO" id="GO:0005524">
    <property type="term" value="F:ATP binding"/>
    <property type="evidence" value="ECO:0007669"/>
    <property type="project" value="UniProtKB-UniRule"/>
</dbReference>
<dbReference type="SUPFAM" id="SSF46600">
    <property type="entry name" value="C-terminal UvrC-binding domain of UvrB"/>
    <property type="match status" value="1"/>
</dbReference>
<comment type="subunit">
    <text evidence="11 13 14">Forms a heterotetramer with UvrA during the search for lesions. Interacts with UvrC in an incision complex.</text>
</comment>
<keyword evidence="15" id="KW-0175">Coiled coil</keyword>
<keyword evidence="4 13" id="KW-0547">Nucleotide-binding</keyword>
<accession>A0A5C5XVJ5</accession>
<dbReference type="InterPro" id="IPR001650">
    <property type="entry name" value="Helicase_C-like"/>
</dbReference>
<dbReference type="NCBIfam" id="NF003673">
    <property type="entry name" value="PRK05298.1"/>
    <property type="match status" value="1"/>
</dbReference>
<evidence type="ECO:0000256" key="14">
    <source>
        <dbReference type="RuleBase" id="RU003587"/>
    </source>
</evidence>
<evidence type="ECO:0000256" key="4">
    <source>
        <dbReference type="ARBA" id="ARBA00022741"/>
    </source>
</evidence>
<feature type="coiled-coil region" evidence="15">
    <location>
        <begin position="317"/>
        <end position="348"/>
    </location>
</feature>
<feature type="domain" description="Helicase C-terminal" evidence="19">
    <location>
        <begin position="495"/>
        <end position="657"/>
    </location>
</feature>
<feature type="short sequence motif" description="Beta-hairpin" evidence="13">
    <location>
        <begin position="157"/>
        <end position="180"/>
    </location>
</feature>
<dbReference type="InterPro" id="IPR006935">
    <property type="entry name" value="Helicase/UvrB_N"/>
</dbReference>
<evidence type="ECO:0000256" key="7">
    <source>
        <dbReference type="ARBA" id="ARBA00022840"/>
    </source>
</evidence>
<feature type="domain" description="Helicase ATP-binding" evidence="18">
    <location>
        <begin position="91"/>
        <end position="239"/>
    </location>
</feature>
<dbReference type="Proteomes" id="UP000318053">
    <property type="component" value="Unassembled WGS sequence"/>
</dbReference>
<sequence>MDVEYCRPPRLERKIGKFGEIHFTSADTLFNCSDLAPRPMASVRLQSFACPLESVNSIAMSTQSPPAAQFDLHQPFAPSGDQPAAIEKLTAGFQAGRTAQTLLGATGTGKTYTMANVIANLGRPALILSHNKTLAAQLYGEFKEFFPNNAVHYFVSYYDYYQPEAYIPQRDVYIEKDSSINEEIDRLRLATTSSLVSRRDVVIVASVSSIYGLGSPQDYKELVIDIHRGEQTRRDHLLLKLVDVQYDRNDFAFERGKFRVRGDSIEIWPTYEEFAYRIEMWGDEIERISLIKPLSGETIRTVDDLYIYPAKHFVMPEDRIQAALKSLREELAEQLEVFQSRGKLLEAQRLSARTKFDLEMLAEVGHCPGIENYSRPLSGKEPGATPDTLYDFFPEDMVTFVDESHVTVPQVRAMYAGDRSRKTTLVEHGFRLPSALDNRPLKFDEWEDRTGQICYVSATPSNYELERTGGEVIEQIIRPTGLLDPVVEVVSARGQVNHLLEEVRLRAARNERVLVTALTKRLAEDLSNYFQEQAVRCRWLHSELNAFERVDLLQELRTGQYDCLVGVNLLREGLDLPEVSLVAILDADKEGFLRSETSLIQTIGRAARNANSRVFLYADKMTDSMQMAIDETERRRAIQQAYNEKHGIVPKTVFKSVRAGIESDAAKHRAAEREATAESEITYITLEYVEALEREMMSAAEDLEFERAARLRDRVGQLREHIGKPLSEVELPEKSDSSGGRGKGRRAGKKQKGINPSLAKIPRPKRG</sequence>
<keyword evidence="10 13" id="KW-0742">SOS response</keyword>
<dbReference type="GO" id="GO:0009380">
    <property type="term" value="C:excinuclease repair complex"/>
    <property type="evidence" value="ECO:0007669"/>
    <property type="project" value="InterPro"/>
</dbReference>
<comment type="caution">
    <text evidence="20">The sequence shown here is derived from an EMBL/GenBank/DDBJ whole genome shotgun (WGS) entry which is preliminary data.</text>
</comment>
<dbReference type="InterPro" id="IPR014001">
    <property type="entry name" value="Helicase_ATP-bd"/>
</dbReference>
<dbReference type="GO" id="GO:0016887">
    <property type="term" value="F:ATP hydrolysis activity"/>
    <property type="evidence" value="ECO:0007669"/>
    <property type="project" value="InterPro"/>
</dbReference>
<dbReference type="NCBIfam" id="TIGR00631">
    <property type="entry name" value="uvrb"/>
    <property type="match status" value="1"/>
</dbReference>
<evidence type="ECO:0000256" key="8">
    <source>
        <dbReference type="ARBA" id="ARBA00022881"/>
    </source>
</evidence>
<evidence type="ECO:0000256" key="11">
    <source>
        <dbReference type="ARBA" id="ARBA00026033"/>
    </source>
</evidence>
<dbReference type="GO" id="GO:0003677">
    <property type="term" value="F:DNA binding"/>
    <property type="evidence" value="ECO:0007669"/>
    <property type="project" value="UniProtKB-UniRule"/>
</dbReference>
<evidence type="ECO:0000256" key="12">
    <source>
        <dbReference type="ARBA" id="ARBA00029504"/>
    </source>
</evidence>